<dbReference type="RefSeq" id="XP_003674162.1">
    <property type="nucleotide sequence ID" value="XM_003674114.1"/>
</dbReference>
<protein>
    <recommendedName>
        <fullName evidence="1">CN hydrolase domain-containing protein</fullName>
    </recommendedName>
</protein>
<dbReference type="GeneID" id="96901260"/>
<reference evidence="2 3" key="1">
    <citation type="journal article" date="2011" name="Proc. Natl. Acad. Sci. U.S.A.">
        <title>Evolutionary erosion of yeast sex chromosomes by mating-type switching accidents.</title>
        <authorList>
            <person name="Gordon J.L."/>
            <person name="Armisen D."/>
            <person name="Proux-Wera E."/>
            <person name="Oheigeartaigh S.S."/>
            <person name="Byrne K.P."/>
            <person name="Wolfe K.H."/>
        </authorList>
    </citation>
    <scope>NUCLEOTIDE SEQUENCE [LARGE SCALE GENOMIC DNA]</scope>
    <source>
        <strain evidence="3">ATCC 76901 / BCRC 22586 / CBS 4309 / NBRC 1992 / NRRL Y-12630</strain>
    </source>
</reference>
<dbReference type="Proteomes" id="UP000001640">
    <property type="component" value="Chromosome 1"/>
</dbReference>
<dbReference type="SUPFAM" id="SSF56317">
    <property type="entry name" value="Carbon-nitrogen hydrolase"/>
    <property type="match status" value="1"/>
</dbReference>
<dbReference type="PANTHER" id="PTHR11750:SF26">
    <property type="entry name" value="PROTEIN N-TERMINAL AMIDASE"/>
    <property type="match status" value="1"/>
</dbReference>
<dbReference type="AlphaFoldDB" id="G0V8I3"/>
<dbReference type="OMA" id="VKILCWD"/>
<dbReference type="eggNOG" id="ENOG502QVBD">
    <property type="taxonomic scope" value="Eukaryota"/>
</dbReference>
<organism evidence="2 3">
    <name type="scientific">Naumovozyma castellii</name>
    <name type="common">Yeast</name>
    <name type="synonym">Saccharomyces castellii</name>
    <dbReference type="NCBI Taxonomy" id="27288"/>
    <lineage>
        <taxon>Eukaryota</taxon>
        <taxon>Fungi</taxon>
        <taxon>Dikarya</taxon>
        <taxon>Ascomycota</taxon>
        <taxon>Saccharomycotina</taxon>
        <taxon>Saccharomycetes</taxon>
        <taxon>Saccharomycetales</taxon>
        <taxon>Saccharomycetaceae</taxon>
        <taxon>Naumovozyma</taxon>
    </lineage>
</organism>
<dbReference type="Pfam" id="PF00795">
    <property type="entry name" value="CN_hydrolase"/>
    <property type="match status" value="1"/>
</dbReference>
<dbReference type="HOGENOM" id="CLU_009854_1_1_1"/>
<evidence type="ECO:0000313" key="3">
    <source>
        <dbReference type="Proteomes" id="UP000001640"/>
    </source>
</evidence>
<dbReference type="InterPro" id="IPR039703">
    <property type="entry name" value="Nta1"/>
</dbReference>
<proteinExistence type="predicted"/>
<dbReference type="PANTHER" id="PTHR11750">
    <property type="entry name" value="PROTEIN N-TERMINAL AMIDASE"/>
    <property type="match status" value="1"/>
</dbReference>
<sequence length="416" mass="47209">MTRPTTTKILVDLRIALVQLNPQISQLEQTIKRSWTLLNNIPKGSKSPDLIVFPEFALTGYNFHSREQILPYCSDSVSAKGPIFQFAKQVSKAFNCYTVIGYPERVDDGSDLSVLYNSAAVVNANGNLVFNYRKSFLYETDKEWQCEENPEGFQTFPLSFLQKGTDLKTGEKVDVILKTGVGICMDLSPYEFKAPFNDFEFATYHLDRGTELIICPMAWLHSSSLTDAEDKNDRGKKMLIKENLKLNGVPEYGSQGDFQINFNQNSKPDRIRMDSEFVDKDYDKLNEPDMTNVNYWMLRFLPFLNLPIRNNWLQNNGDVLGQIMEMNGTKSYMGATQSDPWKFKGKNALLAIANRCGVEDGTTVFAGSSGIYKFNGEDTHESDHIDTTNESVYLYGNMGKGKEGVLIRDVEFEIDR</sequence>
<evidence type="ECO:0000259" key="1">
    <source>
        <dbReference type="PROSITE" id="PS50263"/>
    </source>
</evidence>
<keyword evidence="3" id="KW-1185">Reference proteome</keyword>
<dbReference type="InterPro" id="IPR036526">
    <property type="entry name" value="C-N_Hydrolase_sf"/>
</dbReference>
<gene>
    <name evidence="2" type="primary">NCAS0A12230</name>
    <name evidence="2" type="ordered locus">NCAS_0A12230</name>
</gene>
<dbReference type="KEGG" id="ncs:NCAS_0A12230"/>
<dbReference type="Gene3D" id="3.60.110.10">
    <property type="entry name" value="Carbon-nitrogen hydrolase"/>
    <property type="match status" value="1"/>
</dbReference>
<dbReference type="EMBL" id="HE576752">
    <property type="protein sequence ID" value="CCC67781.1"/>
    <property type="molecule type" value="Genomic_DNA"/>
</dbReference>
<name>G0V8I3_NAUCA</name>
<dbReference type="GO" id="GO:0070773">
    <property type="term" value="F:protein-N-terminal glutamine amidohydrolase activity"/>
    <property type="evidence" value="ECO:0007669"/>
    <property type="project" value="EnsemblFungi"/>
</dbReference>
<dbReference type="GO" id="GO:0030163">
    <property type="term" value="P:protein catabolic process"/>
    <property type="evidence" value="ECO:0007669"/>
    <property type="project" value="EnsemblFungi"/>
</dbReference>
<accession>G0V8I3</accession>
<dbReference type="STRING" id="1064592.G0V8I3"/>
<dbReference type="InterPro" id="IPR003010">
    <property type="entry name" value="C-N_Hydrolase"/>
</dbReference>
<dbReference type="CDD" id="cd07566">
    <property type="entry name" value="ScNTA1_like"/>
    <property type="match status" value="1"/>
</dbReference>
<dbReference type="OrthoDB" id="201515at2759"/>
<dbReference type="GO" id="GO:0008418">
    <property type="term" value="F:protein-N-terminal asparagine amidohydrolase activity"/>
    <property type="evidence" value="ECO:0007669"/>
    <property type="project" value="EnsemblFungi"/>
</dbReference>
<dbReference type="InParanoid" id="G0V8I3"/>
<evidence type="ECO:0000313" key="2">
    <source>
        <dbReference type="EMBL" id="CCC67781.1"/>
    </source>
</evidence>
<feature type="domain" description="CN hydrolase" evidence="1">
    <location>
        <begin position="13"/>
        <end position="412"/>
    </location>
</feature>
<dbReference type="PROSITE" id="PS50263">
    <property type="entry name" value="CN_HYDROLASE"/>
    <property type="match status" value="1"/>
</dbReference>
<reference key="2">
    <citation type="submission" date="2011-08" db="EMBL/GenBank/DDBJ databases">
        <title>Genome sequence of Naumovozyma castellii.</title>
        <authorList>
            <person name="Gordon J.L."/>
            <person name="Armisen D."/>
            <person name="Proux-Wera E."/>
            <person name="OhEigeartaigh S.S."/>
            <person name="Byrne K.P."/>
            <person name="Wolfe K.H."/>
        </authorList>
    </citation>
    <scope>NUCLEOTIDE SEQUENCE</scope>
    <source>
        <strain>Type strain:CBS 4309</strain>
    </source>
</reference>
<dbReference type="FunCoup" id="G0V8I3">
    <property type="interactions" value="39"/>
</dbReference>